<dbReference type="EMBL" id="SNYJ01000002">
    <property type="protein sequence ID" value="TDQ42375.1"/>
    <property type="molecule type" value="Genomic_DNA"/>
</dbReference>
<feature type="binding site" evidence="10 13">
    <location>
        <position position="65"/>
    </location>
    <ligand>
        <name>a divalent metal cation</name>
        <dbReference type="ChEBI" id="CHEBI:60240"/>
    </ligand>
</feature>
<dbReference type="GO" id="GO:0005737">
    <property type="term" value="C:cytoplasm"/>
    <property type="evidence" value="ECO:0007669"/>
    <property type="project" value="UniProtKB-ARBA"/>
</dbReference>
<comment type="pathway">
    <text evidence="10">Carbohydrate degradation.</text>
</comment>
<feature type="binding site" evidence="10 14">
    <location>
        <position position="7"/>
    </location>
    <ligand>
        <name>substrate</name>
    </ligand>
</feature>
<comment type="similarity">
    <text evidence="6 10 11">Belongs to the ribulose-phosphate 3-epimerase family.</text>
</comment>
<comment type="cofactor">
    <cofactor evidence="5">
        <name>Fe(2+)</name>
        <dbReference type="ChEBI" id="CHEBI:29033"/>
    </cofactor>
</comment>
<dbReference type="GO" id="GO:0006098">
    <property type="term" value="P:pentose-phosphate shunt"/>
    <property type="evidence" value="ECO:0007669"/>
    <property type="project" value="UniProtKB-UniRule"/>
</dbReference>
<feature type="binding site" evidence="14">
    <location>
        <position position="176"/>
    </location>
    <ligand>
        <name>substrate</name>
    </ligand>
</feature>
<dbReference type="PANTHER" id="PTHR11749">
    <property type="entry name" value="RIBULOSE-5-PHOSPHATE-3-EPIMERASE"/>
    <property type="match status" value="1"/>
</dbReference>
<evidence type="ECO:0000256" key="6">
    <source>
        <dbReference type="ARBA" id="ARBA00009541"/>
    </source>
</evidence>
<dbReference type="NCBIfam" id="TIGR01163">
    <property type="entry name" value="rpe"/>
    <property type="match status" value="1"/>
</dbReference>
<dbReference type="HAMAP" id="MF_02227">
    <property type="entry name" value="RPE"/>
    <property type="match status" value="1"/>
</dbReference>
<evidence type="ECO:0000256" key="9">
    <source>
        <dbReference type="ARBA" id="ARBA00023235"/>
    </source>
</evidence>
<sequence length="219" mass="23164">MNKIAPSILAADFGQLKNELKDVEAAGADYIHFDVMDGAFVPNISFGLPVLQSIAPSISIPIDVHLMIDAPERYIDAYATAGADIITIHQEATNHLHSALQQIKNAGCKAGVAINPATPVHTLDAIIQDIDLLLIMTINPGFGGQSLIRETVKKIAQANDLATRANRQIEIEVDGGITKETIADCAAAGANVFVAGSAIFQSSDRKKAVEELRLAAGSK</sequence>
<feature type="binding site" evidence="10 13">
    <location>
        <position position="32"/>
    </location>
    <ligand>
        <name>a divalent metal cation</name>
        <dbReference type="ChEBI" id="CHEBI:60240"/>
    </ligand>
</feature>
<dbReference type="Pfam" id="PF00834">
    <property type="entry name" value="Ribul_P_3_epim"/>
    <property type="match status" value="1"/>
</dbReference>
<comment type="caution">
    <text evidence="15">The sequence shown here is derived from an EMBL/GenBank/DDBJ whole genome shotgun (WGS) entry which is preliminary data.</text>
</comment>
<dbReference type="InterPro" id="IPR000056">
    <property type="entry name" value="Ribul_P_3_epim-like"/>
</dbReference>
<evidence type="ECO:0000256" key="12">
    <source>
        <dbReference type="PIRSR" id="PIRSR001461-1"/>
    </source>
</evidence>
<feature type="active site" description="Proton donor" evidence="10 12">
    <location>
        <position position="174"/>
    </location>
</feature>
<keyword evidence="9 10" id="KW-0413">Isomerase</keyword>
<proteinExistence type="inferred from homology"/>
<dbReference type="InterPro" id="IPR013785">
    <property type="entry name" value="Aldolase_TIM"/>
</dbReference>
<evidence type="ECO:0000256" key="7">
    <source>
        <dbReference type="ARBA" id="ARBA00013188"/>
    </source>
</evidence>
<evidence type="ECO:0000256" key="10">
    <source>
        <dbReference type="HAMAP-Rule" id="MF_02227"/>
    </source>
</evidence>
<keyword evidence="13" id="KW-0862">Zinc</keyword>
<protein>
    <recommendedName>
        <fullName evidence="7 10">Ribulose-phosphate 3-epimerase</fullName>
        <ecNumber evidence="7 10">5.1.3.1</ecNumber>
    </recommendedName>
</protein>
<dbReference type="CDD" id="cd00429">
    <property type="entry name" value="RPE"/>
    <property type="match status" value="1"/>
</dbReference>
<gene>
    <name evidence="10" type="primary">rpe</name>
    <name evidence="15" type="ORF">EV213_102409</name>
</gene>
<evidence type="ECO:0000256" key="3">
    <source>
        <dbReference type="ARBA" id="ARBA00001941"/>
    </source>
</evidence>
<evidence type="ECO:0000313" key="15">
    <source>
        <dbReference type="EMBL" id="TDQ42375.1"/>
    </source>
</evidence>
<evidence type="ECO:0000256" key="11">
    <source>
        <dbReference type="PIRNR" id="PIRNR001461"/>
    </source>
</evidence>
<dbReference type="InterPro" id="IPR011060">
    <property type="entry name" value="RibuloseP-bd_barrel"/>
</dbReference>
<feature type="binding site" evidence="10 14">
    <location>
        <position position="65"/>
    </location>
    <ligand>
        <name>substrate</name>
    </ligand>
</feature>
<dbReference type="PIRSF" id="PIRSF001461">
    <property type="entry name" value="RPE"/>
    <property type="match status" value="1"/>
</dbReference>
<dbReference type="GO" id="GO:0019323">
    <property type="term" value="P:pentose catabolic process"/>
    <property type="evidence" value="ECO:0007669"/>
    <property type="project" value="UniProtKB-UniRule"/>
</dbReference>
<evidence type="ECO:0000256" key="8">
    <source>
        <dbReference type="ARBA" id="ARBA00022723"/>
    </source>
</evidence>
<accession>A0A4R6UC93</accession>
<keyword evidence="8 10" id="KW-0479">Metal-binding</keyword>
<feature type="binding site" evidence="10">
    <location>
        <begin position="174"/>
        <end position="176"/>
    </location>
    <ligand>
        <name>substrate</name>
    </ligand>
</feature>
<evidence type="ECO:0000256" key="2">
    <source>
        <dbReference type="ARBA" id="ARBA00001936"/>
    </source>
</evidence>
<feature type="binding site" evidence="10 14">
    <location>
        <begin position="141"/>
        <end position="144"/>
    </location>
    <ligand>
        <name>substrate</name>
    </ligand>
</feature>
<dbReference type="Gene3D" id="3.20.20.70">
    <property type="entry name" value="Aldolase class I"/>
    <property type="match status" value="1"/>
</dbReference>
<reference evidence="15 16" key="1">
    <citation type="submission" date="2019-03" db="EMBL/GenBank/DDBJ databases">
        <title>Genomic Encyclopedia of Type Strains, Phase IV (KMG-IV): sequencing the most valuable type-strain genomes for metagenomic binning, comparative biology and taxonomic classification.</title>
        <authorList>
            <person name="Goeker M."/>
        </authorList>
    </citation>
    <scope>NUCLEOTIDE SEQUENCE [LARGE SCALE GENOMIC DNA]</scope>
    <source>
        <strain evidence="15 16">DSM 28697</strain>
    </source>
</reference>
<organism evidence="15 16">
    <name type="scientific">Aureibacillus halotolerans</name>
    <dbReference type="NCBI Taxonomy" id="1508390"/>
    <lineage>
        <taxon>Bacteria</taxon>
        <taxon>Bacillati</taxon>
        <taxon>Bacillota</taxon>
        <taxon>Bacilli</taxon>
        <taxon>Bacillales</taxon>
        <taxon>Bacillaceae</taxon>
        <taxon>Aureibacillus</taxon>
    </lineage>
</organism>
<dbReference type="EC" id="5.1.3.1" evidence="7 10"/>
<feature type="binding site" evidence="10 13">
    <location>
        <position position="34"/>
    </location>
    <ligand>
        <name>a divalent metal cation</name>
        <dbReference type="ChEBI" id="CHEBI:60240"/>
    </ligand>
</feature>
<dbReference type="OrthoDB" id="1645589at2"/>
<dbReference type="GO" id="GO:0046872">
    <property type="term" value="F:metal ion binding"/>
    <property type="evidence" value="ECO:0007669"/>
    <property type="project" value="UniProtKB-UniRule"/>
</dbReference>
<feature type="binding site" evidence="10 14">
    <location>
        <begin position="196"/>
        <end position="197"/>
    </location>
    <ligand>
        <name>substrate</name>
    </ligand>
</feature>
<comment type="cofactor">
    <cofactor evidence="4">
        <name>Zn(2+)</name>
        <dbReference type="ChEBI" id="CHEBI:29105"/>
    </cofactor>
</comment>
<comment type="cofactor">
    <cofactor evidence="2">
        <name>Mn(2+)</name>
        <dbReference type="ChEBI" id="CHEBI:29035"/>
    </cofactor>
</comment>
<dbReference type="AlphaFoldDB" id="A0A4R6UC93"/>
<dbReference type="FunFam" id="3.20.20.70:FF:000004">
    <property type="entry name" value="Ribulose-phosphate 3-epimerase"/>
    <property type="match status" value="1"/>
</dbReference>
<evidence type="ECO:0000256" key="4">
    <source>
        <dbReference type="ARBA" id="ARBA00001947"/>
    </source>
</evidence>
<comment type="catalytic activity">
    <reaction evidence="1 10 11">
        <text>D-ribulose 5-phosphate = D-xylulose 5-phosphate</text>
        <dbReference type="Rhea" id="RHEA:13677"/>
        <dbReference type="ChEBI" id="CHEBI:57737"/>
        <dbReference type="ChEBI" id="CHEBI:58121"/>
        <dbReference type="EC" id="5.1.3.1"/>
    </reaction>
</comment>
<keyword evidence="16" id="KW-1185">Reference proteome</keyword>
<dbReference type="NCBIfam" id="NF004076">
    <property type="entry name" value="PRK05581.1-4"/>
    <property type="match status" value="1"/>
</dbReference>
<comment type="cofactor">
    <cofactor evidence="3">
        <name>Co(2+)</name>
        <dbReference type="ChEBI" id="CHEBI:48828"/>
    </cofactor>
</comment>
<evidence type="ECO:0000256" key="13">
    <source>
        <dbReference type="PIRSR" id="PIRSR001461-2"/>
    </source>
</evidence>
<evidence type="ECO:0000313" key="16">
    <source>
        <dbReference type="Proteomes" id="UP000295632"/>
    </source>
</evidence>
<keyword evidence="10 11" id="KW-0119">Carbohydrate metabolism</keyword>
<keyword evidence="13" id="KW-0464">Manganese</keyword>
<dbReference type="InterPro" id="IPR026019">
    <property type="entry name" value="Ribul_P_3_epim"/>
</dbReference>
<dbReference type="GO" id="GO:0004750">
    <property type="term" value="F:D-ribulose-phosphate 3-epimerase activity"/>
    <property type="evidence" value="ECO:0007669"/>
    <property type="project" value="UniProtKB-UniRule"/>
</dbReference>
<feature type="active site" description="Proton acceptor" evidence="10 12">
    <location>
        <position position="34"/>
    </location>
</feature>
<keyword evidence="13" id="KW-0170">Cobalt</keyword>
<dbReference type="SUPFAM" id="SSF51366">
    <property type="entry name" value="Ribulose-phoshate binding barrel"/>
    <property type="match status" value="1"/>
</dbReference>
<evidence type="ECO:0000256" key="5">
    <source>
        <dbReference type="ARBA" id="ARBA00001954"/>
    </source>
</evidence>
<dbReference type="PROSITE" id="PS01085">
    <property type="entry name" value="RIBUL_P_3_EPIMER_1"/>
    <property type="match status" value="1"/>
</dbReference>
<name>A0A4R6UC93_9BACI</name>
<evidence type="ECO:0000256" key="14">
    <source>
        <dbReference type="PIRSR" id="PIRSR001461-3"/>
    </source>
</evidence>
<comment type="function">
    <text evidence="10">Catalyzes the reversible epimerization of D-ribulose 5-phosphate to D-xylulose 5-phosphate.</text>
</comment>
<feature type="binding site" evidence="10 13">
    <location>
        <position position="174"/>
    </location>
    <ligand>
        <name>a divalent metal cation</name>
        <dbReference type="ChEBI" id="CHEBI:60240"/>
    </ligand>
</feature>
<evidence type="ECO:0000256" key="1">
    <source>
        <dbReference type="ARBA" id="ARBA00001782"/>
    </source>
</evidence>
<comment type="cofactor">
    <cofactor evidence="10 13">
        <name>a divalent metal cation</name>
        <dbReference type="ChEBI" id="CHEBI:60240"/>
    </cofactor>
    <text evidence="10 13">Binds 1 divalent metal cation per subunit.</text>
</comment>
<dbReference type="Proteomes" id="UP000295632">
    <property type="component" value="Unassembled WGS sequence"/>
</dbReference>
<dbReference type="RefSeq" id="WP_133579244.1">
    <property type="nucleotide sequence ID" value="NZ_SNYJ01000002.1"/>
</dbReference>